<dbReference type="AlphaFoldDB" id="A0A562IZ92"/>
<keyword evidence="3" id="KW-1185">Reference proteome</keyword>
<dbReference type="Gene3D" id="3.30.300.130">
    <property type="entry name" value="Fe-S cluster assembly (FSCA)"/>
    <property type="match status" value="1"/>
</dbReference>
<dbReference type="InterPro" id="IPR034904">
    <property type="entry name" value="FSCA_dom_sf"/>
</dbReference>
<dbReference type="Pfam" id="PF01106">
    <property type="entry name" value="NifU"/>
    <property type="match status" value="1"/>
</dbReference>
<dbReference type="Proteomes" id="UP000319627">
    <property type="component" value="Unassembled WGS sequence"/>
</dbReference>
<accession>A0A562IZ92</accession>
<proteinExistence type="predicted"/>
<evidence type="ECO:0000259" key="1">
    <source>
        <dbReference type="Pfam" id="PF01106"/>
    </source>
</evidence>
<sequence>MMNQPTNSDTEAFDDAPLLRVEPIPAESLQQVRDIIEALRPNVQRDGGDLELVEVQGNLVRLRLKGACVGCSLAAQTLGGVRRALVQALGNPGIRVVPAV</sequence>
<organism evidence="2 3">
    <name type="scientific">Azomonas agilis</name>
    <dbReference type="NCBI Taxonomy" id="116849"/>
    <lineage>
        <taxon>Bacteria</taxon>
        <taxon>Pseudomonadati</taxon>
        <taxon>Pseudomonadota</taxon>
        <taxon>Gammaproteobacteria</taxon>
        <taxon>Pseudomonadales</taxon>
        <taxon>Pseudomonadaceae</taxon>
        <taxon>Azomonas</taxon>
    </lineage>
</organism>
<dbReference type="GO" id="GO:0005506">
    <property type="term" value="F:iron ion binding"/>
    <property type="evidence" value="ECO:0007669"/>
    <property type="project" value="InterPro"/>
</dbReference>
<protein>
    <submittedName>
        <fullName evidence="2">NifU-like protein</fullName>
    </submittedName>
</protein>
<name>A0A562IZ92_9GAMM</name>
<reference evidence="2 3" key="1">
    <citation type="submission" date="2019-07" db="EMBL/GenBank/DDBJ databases">
        <title>Genomic Encyclopedia of Type Strains, Phase I: the one thousand microbial genomes (KMG-I) project.</title>
        <authorList>
            <person name="Kyrpides N."/>
        </authorList>
    </citation>
    <scope>NUCLEOTIDE SEQUENCE [LARGE SCALE GENOMIC DNA]</scope>
    <source>
        <strain evidence="2 3">DSM 375</strain>
    </source>
</reference>
<feature type="domain" description="NIF system FeS cluster assembly NifU C-terminal" evidence="1">
    <location>
        <begin position="32"/>
        <end position="90"/>
    </location>
</feature>
<gene>
    <name evidence="2" type="ORF">LX59_01079</name>
</gene>
<dbReference type="OrthoDB" id="9798220at2"/>
<evidence type="ECO:0000313" key="3">
    <source>
        <dbReference type="Proteomes" id="UP000319627"/>
    </source>
</evidence>
<dbReference type="InterPro" id="IPR001075">
    <property type="entry name" value="NIF_FeS_clus_asmbl_NifU_C"/>
</dbReference>
<dbReference type="RefSeq" id="WP_144570814.1">
    <property type="nucleotide sequence ID" value="NZ_VLKG01000003.1"/>
</dbReference>
<dbReference type="GO" id="GO:0051536">
    <property type="term" value="F:iron-sulfur cluster binding"/>
    <property type="evidence" value="ECO:0007669"/>
    <property type="project" value="InterPro"/>
</dbReference>
<dbReference type="SUPFAM" id="SSF117916">
    <property type="entry name" value="Fe-S cluster assembly (FSCA) domain-like"/>
    <property type="match status" value="1"/>
</dbReference>
<dbReference type="GO" id="GO:0016226">
    <property type="term" value="P:iron-sulfur cluster assembly"/>
    <property type="evidence" value="ECO:0007669"/>
    <property type="project" value="InterPro"/>
</dbReference>
<evidence type="ECO:0000313" key="2">
    <source>
        <dbReference type="EMBL" id="TWH76160.1"/>
    </source>
</evidence>
<dbReference type="EMBL" id="VLKG01000003">
    <property type="protein sequence ID" value="TWH76160.1"/>
    <property type="molecule type" value="Genomic_DNA"/>
</dbReference>
<comment type="caution">
    <text evidence="2">The sequence shown here is derived from an EMBL/GenBank/DDBJ whole genome shotgun (WGS) entry which is preliminary data.</text>
</comment>